<dbReference type="InterPro" id="IPR012373">
    <property type="entry name" value="Ferrdict_sens_TM"/>
</dbReference>
<keyword evidence="1" id="KW-0472">Membrane</keyword>
<proteinExistence type="predicted"/>
<sequence>MSTIDRQAMDWVVRQSDRVLDEAQRREFDAWFEADIRHQGAYLRAVAINRALNQATVQESLRPKRERLEAEWAGASWRRTGSRRAFLAAGGMATGVAVFALTRLFAADKTVLTTAKGEFRKVPLADKSVADINSGSLLEVRMTPQQRQVTLKKGEVWLEVAKDRTKPFIVEAGQVRVRAVGTAFGVRRFGNGAEVLVTEGTVEVWSNDGSARKRLVTAGERSFVPDQAENIAVARQPVEVQRKLAWREGKLIFDNQTLSEAVADFNRYSEKKIVIADPALGRRKLVGQYQIDAPELFAQDVGAYLAIPVTVTAETIVLGRG</sequence>
<dbReference type="Proteomes" id="UP001165263">
    <property type="component" value="Unassembled WGS sequence"/>
</dbReference>
<dbReference type="Pfam" id="PF16220">
    <property type="entry name" value="DUF4880"/>
    <property type="match status" value="1"/>
</dbReference>
<dbReference type="InterPro" id="IPR006860">
    <property type="entry name" value="FecR"/>
</dbReference>
<feature type="domain" description="FecR protein" evidence="2">
    <location>
        <begin position="111"/>
        <end position="203"/>
    </location>
</feature>
<evidence type="ECO:0000259" key="2">
    <source>
        <dbReference type="Pfam" id="PF04773"/>
    </source>
</evidence>
<feature type="domain" description="FecR N-terminal" evidence="3">
    <location>
        <begin position="6"/>
        <end position="47"/>
    </location>
</feature>
<evidence type="ECO:0000313" key="5">
    <source>
        <dbReference type="Proteomes" id="UP001165263"/>
    </source>
</evidence>
<comment type="caution">
    <text evidence="4">The sequence shown here is derived from an EMBL/GenBank/DDBJ whole genome shotgun (WGS) entry which is preliminary data.</text>
</comment>
<dbReference type="PANTHER" id="PTHR30273">
    <property type="entry name" value="PERIPLASMIC SIGNAL SENSOR AND SIGMA FACTOR ACTIVATOR FECR-RELATED"/>
    <property type="match status" value="1"/>
</dbReference>
<dbReference type="Gene3D" id="2.60.120.1440">
    <property type="match status" value="1"/>
</dbReference>
<evidence type="ECO:0000259" key="3">
    <source>
        <dbReference type="Pfam" id="PF16220"/>
    </source>
</evidence>
<dbReference type="PANTHER" id="PTHR30273:SF2">
    <property type="entry name" value="PROTEIN FECR"/>
    <property type="match status" value="1"/>
</dbReference>
<keyword evidence="1" id="KW-0812">Transmembrane</keyword>
<evidence type="ECO:0000313" key="4">
    <source>
        <dbReference type="EMBL" id="MCS0628172.1"/>
    </source>
</evidence>
<dbReference type="PIRSF" id="PIRSF018266">
    <property type="entry name" value="FecR"/>
    <property type="match status" value="1"/>
</dbReference>
<keyword evidence="5" id="KW-1185">Reference proteome</keyword>
<reference evidence="4" key="1">
    <citation type="submission" date="2022-08" db="EMBL/GenBank/DDBJ databases">
        <title>Reclassification of Massilia species as members of the genera Telluria, Duganella, Pseudoduganella, Mokoshia gen. nov. and Zemynaea gen. nov. using orthogonal and non-orthogonal genome-based approaches.</title>
        <authorList>
            <person name="Bowman J.P."/>
        </authorList>
    </citation>
    <scope>NUCLEOTIDE SEQUENCE</scope>
    <source>
        <strain evidence="4">LMG 11547</strain>
    </source>
</reference>
<dbReference type="EMBL" id="JANUHC010000001">
    <property type="protein sequence ID" value="MCS0628172.1"/>
    <property type="molecule type" value="Genomic_DNA"/>
</dbReference>
<dbReference type="InterPro" id="IPR032623">
    <property type="entry name" value="FecR_N"/>
</dbReference>
<accession>A0ABT2BT70</accession>
<protein>
    <submittedName>
        <fullName evidence="4">FecR domain-containing protein</fullName>
    </submittedName>
</protein>
<organism evidence="4 5">
    <name type="scientific">Telluria mixta</name>
    <dbReference type="NCBI Taxonomy" id="34071"/>
    <lineage>
        <taxon>Bacteria</taxon>
        <taxon>Pseudomonadati</taxon>
        <taxon>Pseudomonadota</taxon>
        <taxon>Betaproteobacteria</taxon>
        <taxon>Burkholderiales</taxon>
        <taxon>Oxalobacteraceae</taxon>
        <taxon>Telluria group</taxon>
        <taxon>Telluria</taxon>
    </lineage>
</organism>
<dbReference type="RefSeq" id="WP_259447422.1">
    <property type="nucleotide sequence ID" value="NZ_CP119520.1"/>
</dbReference>
<dbReference type="Gene3D" id="3.55.50.30">
    <property type="match status" value="1"/>
</dbReference>
<evidence type="ECO:0000256" key="1">
    <source>
        <dbReference type="SAM" id="Phobius"/>
    </source>
</evidence>
<gene>
    <name evidence="4" type="ORF">NX786_02285</name>
</gene>
<keyword evidence="1" id="KW-1133">Transmembrane helix</keyword>
<name>A0ABT2BT70_9BURK</name>
<feature type="transmembrane region" description="Helical" evidence="1">
    <location>
        <begin position="85"/>
        <end position="106"/>
    </location>
</feature>
<dbReference type="Pfam" id="PF04773">
    <property type="entry name" value="FecR"/>
    <property type="match status" value="1"/>
</dbReference>